<sequence length="256" mass="26948">MPAIWQSLRPPPDKSSVLSETPIPHEHLATILPLWEAVSSGVTLAKKDISVVSVQMERSQPTSLACAGAISASLRVGKLVKVSKVRDLPKSRNAAKAAITKANLTWAGMETQKADKALQDLVPVVESVVESLTKVQEILDKIDSILNPKPGSVEALSAGRSGRGLKRFGRAFSKVKVLASLPSSGGEDKDKGAPGDKEAAEEEGKKEGGGAPKTSEEKGGATTGAKLRTRASNVGGQQAMVNKVVRKVRFWGLGEV</sequence>
<reference evidence="2" key="1">
    <citation type="submission" date="2022-07" db="EMBL/GenBank/DDBJ databases">
        <title>Genome analysis of Parmales, a sister group of diatoms, reveals the evolutionary specialization of diatoms from phago-mixotrophs to photoautotrophs.</title>
        <authorList>
            <person name="Ban H."/>
            <person name="Sato S."/>
            <person name="Yoshikawa S."/>
            <person name="Kazumasa Y."/>
            <person name="Nakamura Y."/>
            <person name="Ichinomiya M."/>
            <person name="Saitoh K."/>
            <person name="Sato N."/>
            <person name="Blanc-Mathieu R."/>
            <person name="Endo H."/>
            <person name="Kuwata A."/>
            <person name="Ogata H."/>
        </authorList>
    </citation>
    <scope>NUCLEOTIDE SEQUENCE</scope>
</reference>
<evidence type="ECO:0000313" key="3">
    <source>
        <dbReference type="Proteomes" id="UP001165082"/>
    </source>
</evidence>
<dbReference type="Proteomes" id="UP001165082">
    <property type="component" value="Unassembled WGS sequence"/>
</dbReference>
<protein>
    <submittedName>
        <fullName evidence="2">Uncharacterized protein</fullName>
    </submittedName>
</protein>
<accession>A0A9W7AGS3</accession>
<evidence type="ECO:0000313" key="2">
    <source>
        <dbReference type="EMBL" id="GMH69660.1"/>
    </source>
</evidence>
<organism evidence="2 3">
    <name type="scientific">Triparma retinervis</name>
    <dbReference type="NCBI Taxonomy" id="2557542"/>
    <lineage>
        <taxon>Eukaryota</taxon>
        <taxon>Sar</taxon>
        <taxon>Stramenopiles</taxon>
        <taxon>Ochrophyta</taxon>
        <taxon>Bolidophyceae</taxon>
        <taxon>Parmales</taxon>
        <taxon>Triparmaceae</taxon>
        <taxon>Triparma</taxon>
    </lineage>
</organism>
<proteinExistence type="predicted"/>
<dbReference type="AlphaFoldDB" id="A0A9W7AGS3"/>
<feature type="compositionally biased region" description="Basic and acidic residues" evidence="1">
    <location>
        <begin position="186"/>
        <end position="219"/>
    </location>
</feature>
<feature type="region of interest" description="Disordered" evidence="1">
    <location>
        <begin position="1"/>
        <end position="20"/>
    </location>
</feature>
<name>A0A9W7AGS3_9STRA</name>
<evidence type="ECO:0000256" key="1">
    <source>
        <dbReference type="SAM" id="MobiDB-lite"/>
    </source>
</evidence>
<dbReference type="EMBL" id="BRXZ01001376">
    <property type="protein sequence ID" value="GMH69660.1"/>
    <property type="molecule type" value="Genomic_DNA"/>
</dbReference>
<keyword evidence="3" id="KW-1185">Reference proteome</keyword>
<feature type="region of interest" description="Disordered" evidence="1">
    <location>
        <begin position="183"/>
        <end position="238"/>
    </location>
</feature>
<gene>
    <name evidence="2" type="ORF">TrRE_jg12594</name>
</gene>
<dbReference type="OrthoDB" id="206001at2759"/>
<comment type="caution">
    <text evidence="2">The sequence shown here is derived from an EMBL/GenBank/DDBJ whole genome shotgun (WGS) entry which is preliminary data.</text>
</comment>